<dbReference type="SUPFAM" id="SSF56634">
    <property type="entry name" value="Heme-dependent catalase-like"/>
    <property type="match status" value="1"/>
</dbReference>
<comment type="caution">
    <text evidence="1">The sequence shown here is derived from an EMBL/GenBank/DDBJ whole genome shotgun (WGS) entry which is preliminary data.</text>
</comment>
<name>A0ABV4WNJ4_9CYAN</name>
<dbReference type="RefSeq" id="WP_413279028.1">
    <property type="nucleotide sequence ID" value="NZ_JBHFNT010000164.1"/>
</dbReference>
<dbReference type="PANTHER" id="PTHR36195:SF4">
    <property type="entry name" value="DOMAIN PROTEIN, PUTATIVE (AFU_ORTHOLOGUE AFUA_5G01990)-RELATED"/>
    <property type="match status" value="1"/>
</dbReference>
<dbReference type="CDD" id="cd08152">
    <property type="entry name" value="y4iL_like"/>
    <property type="match status" value="1"/>
</dbReference>
<dbReference type="PANTHER" id="PTHR36195">
    <property type="entry name" value="DOMAIN PROTEIN, PUTATIVE (AFU_ORTHOLOGUE AFUA_5G01990)-RELATED-RELATED"/>
    <property type="match status" value="1"/>
</dbReference>
<dbReference type="InterPro" id="IPR020835">
    <property type="entry name" value="Catalase_sf"/>
</dbReference>
<sequence length="344" mass="40505">MANQTYRLELYQEYPLPNEEAAIEEIAKIAKEMMQKDYPEGKRPARRDQHAKDHGCVRGEFIIEADLPEELRVGVFREPRTYPIWIRFSNSSPKCQHDSQADIHGMAIKLMGVAGEKILSEERFETTQDFLLIDYPIFFFANVQDCMQLFTNYKKGELIKFFFPSFNPFKWRLKELIIAQVCKQKITNLLDRQYWSVLPYKFGSRAVKYSVKPHVINFSNKSVISSENYLREGLIRHLKNQEVGFDFMIQFQTDPDKMPIEDPRVRWDEKLSPFQKIATIRIPPQTFDSDEQREFCENLSYTPWHSLPEHKPLGGLNRIRQKVYPTISKLRHQMNNASTKEPSA</sequence>
<proteinExistence type="predicted"/>
<protein>
    <submittedName>
        <fullName evidence="1">Catalase family protein</fullName>
    </submittedName>
</protein>
<reference evidence="1 2" key="1">
    <citation type="submission" date="2024-09" db="EMBL/GenBank/DDBJ databases">
        <title>Floridaenema gen nov. (Aerosakkonemataceae, Aerosakkonematales ord. nov., Cyanobacteria) from benthic tropical and subtropical fresh waters, with the description of four new species.</title>
        <authorList>
            <person name="Moretto J.A."/>
            <person name="Berthold D.E."/>
            <person name="Lefler F.W."/>
            <person name="Huang I.-S."/>
            <person name="Laughinghouse H. IV."/>
        </authorList>
    </citation>
    <scope>NUCLEOTIDE SEQUENCE [LARGE SCALE GENOMIC DNA]</scope>
    <source>
        <strain evidence="1 2">BLCC-F167</strain>
    </source>
</reference>
<dbReference type="Gene3D" id="2.40.180.10">
    <property type="entry name" value="Catalase core domain"/>
    <property type="match status" value="1"/>
</dbReference>
<evidence type="ECO:0000313" key="2">
    <source>
        <dbReference type="Proteomes" id="UP001576780"/>
    </source>
</evidence>
<gene>
    <name evidence="1" type="ORF">ACE1CA_19160</name>
</gene>
<keyword evidence="2" id="KW-1185">Reference proteome</keyword>
<dbReference type="Proteomes" id="UP001576780">
    <property type="component" value="Unassembled WGS sequence"/>
</dbReference>
<evidence type="ECO:0000313" key="1">
    <source>
        <dbReference type="EMBL" id="MFB2836655.1"/>
    </source>
</evidence>
<dbReference type="EMBL" id="JBHFNT010000164">
    <property type="protein sequence ID" value="MFB2836655.1"/>
    <property type="molecule type" value="Genomic_DNA"/>
</dbReference>
<organism evidence="1 2">
    <name type="scientific">Floridaenema evergladense BLCC-F167</name>
    <dbReference type="NCBI Taxonomy" id="3153639"/>
    <lineage>
        <taxon>Bacteria</taxon>
        <taxon>Bacillati</taxon>
        <taxon>Cyanobacteriota</taxon>
        <taxon>Cyanophyceae</taxon>
        <taxon>Oscillatoriophycideae</taxon>
        <taxon>Aerosakkonematales</taxon>
        <taxon>Aerosakkonemataceae</taxon>
        <taxon>Floridanema</taxon>
        <taxon>Floridanema evergladense</taxon>
    </lineage>
</organism>
<accession>A0ABV4WNJ4</accession>